<evidence type="ECO:0000259" key="8">
    <source>
        <dbReference type="Pfam" id="PF00892"/>
    </source>
</evidence>
<feature type="transmembrane region" description="Helical" evidence="7">
    <location>
        <begin position="41"/>
        <end position="58"/>
    </location>
</feature>
<comment type="caution">
    <text evidence="9">The sequence shown here is derived from an EMBL/GenBank/DDBJ whole genome shotgun (WGS) entry which is preliminary data.</text>
</comment>
<evidence type="ECO:0000256" key="6">
    <source>
        <dbReference type="ARBA" id="ARBA00023136"/>
    </source>
</evidence>
<comment type="similarity">
    <text evidence="2">Belongs to the EamA transporter family.</text>
</comment>
<accession>A0A852YPW6</accession>
<dbReference type="PANTHER" id="PTHR42920:SF5">
    <property type="entry name" value="EAMA DOMAIN-CONTAINING PROTEIN"/>
    <property type="match status" value="1"/>
</dbReference>
<feature type="transmembrane region" description="Helical" evidence="7">
    <location>
        <begin position="126"/>
        <end position="147"/>
    </location>
</feature>
<dbReference type="InterPro" id="IPR037185">
    <property type="entry name" value="EmrE-like"/>
</dbReference>
<dbReference type="AlphaFoldDB" id="A0A852YPW6"/>
<keyword evidence="6 7" id="KW-0472">Membrane</keyword>
<feature type="transmembrane region" description="Helical" evidence="7">
    <location>
        <begin position="96"/>
        <end position="120"/>
    </location>
</feature>
<dbReference type="Proteomes" id="UP000553888">
    <property type="component" value="Unassembled WGS sequence"/>
</dbReference>
<evidence type="ECO:0000256" key="1">
    <source>
        <dbReference type="ARBA" id="ARBA00004651"/>
    </source>
</evidence>
<dbReference type="InterPro" id="IPR000620">
    <property type="entry name" value="EamA_dom"/>
</dbReference>
<reference evidence="9 10" key="1">
    <citation type="submission" date="2020-07" db="EMBL/GenBank/DDBJ databases">
        <title>Sequencing the genomes of 1000 actinobacteria strains.</title>
        <authorList>
            <person name="Klenk H.-P."/>
        </authorList>
    </citation>
    <scope>NUCLEOTIDE SEQUENCE [LARGE SCALE GENOMIC DNA]</scope>
    <source>
        <strain evidence="9 10">DSM 23141</strain>
    </source>
</reference>
<dbReference type="Pfam" id="PF00892">
    <property type="entry name" value="EamA"/>
    <property type="match status" value="2"/>
</dbReference>
<evidence type="ECO:0000256" key="7">
    <source>
        <dbReference type="SAM" id="Phobius"/>
    </source>
</evidence>
<evidence type="ECO:0000256" key="2">
    <source>
        <dbReference type="ARBA" id="ARBA00007362"/>
    </source>
</evidence>
<feature type="transmembrane region" description="Helical" evidence="7">
    <location>
        <begin position="12"/>
        <end position="29"/>
    </location>
</feature>
<evidence type="ECO:0000256" key="4">
    <source>
        <dbReference type="ARBA" id="ARBA00022692"/>
    </source>
</evidence>
<proteinExistence type="inferred from homology"/>
<feature type="transmembrane region" description="Helical" evidence="7">
    <location>
        <begin position="70"/>
        <end position="89"/>
    </location>
</feature>
<protein>
    <submittedName>
        <fullName evidence="9">Drug/metabolite transporter (DMT)-like permease</fullName>
    </submittedName>
</protein>
<gene>
    <name evidence="9" type="ORF">BJ979_001871</name>
</gene>
<dbReference type="RefSeq" id="WP_425502475.1">
    <property type="nucleotide sequence ID" value="NZ_JACBZY010000001.1"/>
</dbReference>
<feature type="domain" description="EamA" evidence="8">
    <location>
        <begin position="124"/>
        <end position="253"/>
    </location>
</feature>
<dbReference type="GO" id="GO:0005886">
    <property type="term" value="C:plasma membrane"/>
    <property type="evidence" value="ECO:0007669"/>
    <property type="project" value="UniProtKB-SubCell"/>
</dbReference>
<keyword evidence="4 7" id="KW-0812">Transmembrane</keyword>
<keyword evidence="3" id="KW-1003">Cell membrane</keyword>
<keyword evidence="5 7" id="KW-1133">Transmembrane helix</keyword>
<comment type="subcellular location">
    <subcellularLocation>
        <location evidence="1">Cell membrane</location>
        <topology evidence="1">Multi-pass membrane protein</topology>
    </subcellularLocation>
</comment>
<keyword evidence="10" id="KW-1185">Reference proteome</keyword>
<evidence type="ECO:0000313" key="9">
    <source>
        <dbReference type="EMBL" id="NYG99245.1"/>
    </source>
</evidence>
<feature type="transmembrane region" description="Helical" evidence="7">
    <location>
        <begin position="154"/>
        <end position="173"/>
    </location>
</feature>
<dbReference type="PANTHER" id="PTHR42920">
    <property type="entry name" value="OS03G0707200 PROTEIN-RELATED"/>
    <property type="match status" value="1"/>
</dbReference>
<evidence type="ECO:0000256" key="3">
    <source>
        <dbReference type="ARBA" id="ARBA00022475"/>
    </source>
</evidence>
<dbReference type="InterPro" id="IPR051258">
    <property type="entry name" value="Diverse_Substrate_Transporter"/>
</dbReference>
<sequence>MHVAMEHSGPMFFVGLRFLTAGVISAIVFHRSLAGFRRIELIAGAAIGVALCAGYGLQTIGLQTVSSTESAFITAFYVPLVPLLQWAVFRTAPKPLVLVGVALAFVGLLLLAGPGALQIGLGPGQIATLVSTAAIAAEIILIGFFAAKVDARRVTIVQLLVCGLLSFATMPLLGERVPAFSWIWLAAAVGLGAATCLIQLTMNWAQRTVSPTRATIIYAGEPVWGGAFGRLAGDRLAPTALIGAALIVAGILVSELKPRGRGEREPLPPE</sequence>
<name>A0A852YPW6_9MICO</name>
<evidence type="ECO:0000313" key="10">
    <source>
        <dbReference type="Proteomes" id="UP000553888"/>
    </source>
</evidence>
<feature type="transmembrane region" description="Helical" evidence="7">
    <location>
        <begin position="179"/>
        <end position="200"/>
    </location>
</feature>
<evidence type="ECO:0000256" key="5">
    <source>
        <dbReference type="ARBA" id="ARBA00022989"/>
    </source>
</evidence>
<dbReference type="EMBL" id="JACBZY010000001">
    <property type="protein sequence ID" value="NYG99245.1"/>
    <property type="molecule type" value="Genomic_DNA"/>
</dbReference>
<organism evidence="9 10">
    <name type="scientific">Schumannella luteola</name>
    <dbReference type="NCBI Taxonomy" id="472059"/>
    <lineage>
        <taxon>Bacteria</taxon>
        <taxon>Bacillati</taxon>
        <taxon>Actinomycetota</taxon>
        <taxon>Actinomycetes</taxon>
        <taxon>Micrococcales</taxon>
        <taxon>Microbacteriaceae</taxon>
        <taxon>Schumannella</taxon>
    </lineage>
</organism>
<dbReference type="SUPFAM" id="SSF103481">
    <property type="entry name" value="Multidrug resistance efflux transporter EmrE"/>
    <property type="match status" value="2"/>
</dbReference>
<feature type="domain" description="EamA" evidence="8">
    <location>
        <begin position="3"/>
        <end position="111"/>
    </location>
</feature>